<dbReference type="AlphaFoldDB" id="A0AAV6YW11"/>
<accession>A0AAV6YW11</accession>
<dbReference type="Proteomes" id="UP000824782">
    <property type="component" value="Unassembled WGS sequence"/>
</dbReference>
<keyword evidence="1" id="KW-0472">Membrane</keyword>
<proteinExistence type="predicted"/>
<feature type="transmembrane region" description="Helical" evidence="1">
    <location>
        <begin position="24"/>
        <end position="42"/>
    </location>
</feature>
<comment type="caution">
    <text evidence="2">The sequence shown here is derived from an EMBL/GenBank/DDBJ whole genome shotgun (WGS) entry which is preliminary data.</text>
</comment>
<keyword evidence="1" id="KW-1133">Transmembrane helix</keyword>
<dbReference type="EMBL" id="WNYA01014959">
    <property type="protein sequence ID" value="KAG8539369.1"/>
    <property type="molecule type" value="Genomic_DNA"/>
</dbReference>
<protein>
    <submittedName>
        <fullName evidence="2">Uncharacterized protein</fullName>
    </submittedName>
</protein>
<evidence type="ECO:0000313" key="2">
    <source>
        <dbReference type="EMBL" id="KAG8539369.1"/>
    </source>
</evidence>
<name>A0AAV6YW11_ENGPU</name>
<keyword evidence="1" id="KW-0812">Transmembrane</keyword>
<keyword evidence="3" id="KW-1185">Reference proteome</keyword>
<evidence type="ECO:0000256" key="1">
    <source>
        <dbReference type="SAM" id="Phobius"/>
    </source>
</evidence>
<sequence>MSMIPNIKHIYILYINLHSTTDTIIIHTIIHNTIMNLYLFILNECLSYMNTFKNNTISLTCNHMVSPYAKVILMILIFYISP</sequence>
<reference evidence="2" key="1">
    <citation type="thesis" date="2020" institute="ProQuest LLC" country="789 East Eisenhower Parkway, Ann Arbor, MI, USA">
        <title>Comparative Genomics and Chromosome Evolution.</title>
        <authorList>
            <person name="Mudd A.B."/>
        </authorList>
    </citation>
    <scope>NUCLEOTIDE SEQUENCE</scope>
    <source>
        <strain evidence="2">237g6f4</strain>
        <tissue evidence="2">Blood</tissue>
    </source>
</reference>
<gene>
    <name evidence="2" type="ORF">GDO81_021006</name>
</gene>
<feature type="transmembrane region" description="Helical" evidence="1">
    <location>
        <begin position="63"/>
        <end position="81"/>
    </location>
</feature>
<organism evidence="2 3">
    <name type="scientific">Engystomops pustulosus</name>
    <name type="common">Tungara frog</name>
    <name type="synonym">Physalaemus pustulosus</name>
    <dbReference type="NCBI Taxonomy" id="76066"/>
    <lineage>
        <taxon>Eukaryota</taxon>
        <taxon>Metazoa</taxon>
        <taxon>Chordata</taxon>
        <taxon>Craniata</taxon>
        <taxon>Vertebrata</taxon>
        <taxon>Euteleostomi</taxon>
        <taxon>Amphibia</taxon>
        <taxon>Batrachia</taxon>
        <taxon>Anura</taxon>
        <taxon>Neobatrachia</taxon>
        <taxon>Hyloidea</taxon>
        <taxon>Leptodactylidae</taxon>
        <taxon>Leiuperinae</taxon>
        <taxon>Engystomops</taxon>
    </lineage>
</organism>
<evidence type="ECO:0000313" key="3">
    <source>
        <dbReference type="Proteomes" id="UP000824782"/>
    </source>
</evidence>